<protein>
    <submittedName>
        <fullName evidence="10">LAME_0H04874g1_1</fullName>
    </submittedName>
</protein>
<feature type="region of interest" description="Disordered" evidence="6">
    <location>
        <begin position="476"/>
        <end position="517"/>
    </location>
</feature>
<feature type="compositionally biased region" description="Acidic residues" evidence="6">
    <location>
        <begin position="270"/>
        <end position="295"/>
    </location>
</feature>
<feature type="compositionally biased region" description="Basic and acidic residues" evidence="6">
    <location>
        <begin position="493"/>
        <end position="507"/>
    </location>
</feature>
<dbReference type="InterPro" id="IPR049543">
    <property type="entry name" value="WHD_TFC3"/>
</dbReference>
<feature type="region of interest" description="Disordered" evidence="6">
    <location>
        <begin position="264"/>
        <end position="295"/>
    </location>
</feature>
<feature type="domain" description="Transcription factor tau subunit sfc3/Tfc3 C-terminal" evidence="8">
    <location>
        <begin position="752"/>
        <end position="1129"/>
    </location>
</feature>
<comment type="subcellular location">
    <subcellularLocation>
        <location evidence="1">Nucleus</location>
    </subcellularLocation>
</comment>
<proteinExistence type="predicted"/>
<accession>A0A1G4KE42</accession>
<dbReference type="GO" id="GO:0005634">
    <property type="term" value="C:nucleus"/>
    <property type="evidence" value="ECO:0007669"/>
    <property type="project" value="UniProtKB-SubCell"/>
</dbReference>
<gene>
    <name evidence="10" type="ORF">LAME_0H04874G</name>
</gene>
<reference evidence="11" key="1">
    <citation type="submission" date="2016-03" db="EMBL/GenBank/DDBJ databases">
        <authorList>
            <person name="Devillers Hugo."/>
        </authorList>
    </citation>
    <scope>NUCLEOTIDE SEQUENCE [LARGE SCALE GENOMIC DNA]</scope>
</reference>
<evidence type="ECO:0000256" key="5">
    <source>
        <dbReference type="ARBA" id="ARBA00023242"/>
    </source>
</evidence>
<evidence type="ECO:0000313" key="10">
    <source>
        <dbReference type="EMBL" id="SCV02749.1"/>
    </source>
</evidence>
<dbReference type="CDD" id="cd16169">
    <property type="entry name" value="Tau138_eWH"/>
    <property type="match status" value="1"/>
</dbReference>
<dbReference type="Pfam" id="PF04182">
    <property type="entry name" value="B-block_TFIIIC"/>
    <property type="match status" value="1"/>
</dbReference>
<evidence type="ECO:0000259" key="9">
    <source>
        <dbReference type="Pfam" id="PF21552"/>
    </source>
</evidence>
<feature type="compositionally biased region" description="Basic and acidic residues" evidence="6">
    <location>
        <begin position="708"/>
        <end position="718"/>
    </location>
</feature>
<evidence type="ECO:0000256" key="6">
    <source>
        <dbReference type="SAM" id="MobiDB-lite"/>
    </source>
</evidence>
<evidence type="ECO:0000259" key="8">
    <source>
        <dbReference type="Pfam" id="PF20222"/>
    </source>
</evidence>
<dbReference type="EMBL" id="LT598480">
    <property type="protein sequence ID" value="SCV02749.1"/>
    <property type="molecule type" value="Genomic_DNA"/>
</dbReference>
<dbReference type="InterPro" id="IPR044210">
    <property type="entry name" value="Tfc3-like"/>
</dbReference>
<dbReference type="PANTHER" id="PTHR15180">
    <property type="entry name" value="GENERAL TRANSCRIPTION FACTOR 3C POLYPEPTIDE 1"/>
    <property type="match status" value="1"/>
</dbReference>
<dbReference type="GO" id="GO:0006384">
    <property type="term" value="P:transcription initiation at RNA polymerase III promoter"/>
    <property type="evidence" value="ECO:0007669"/>
    <property type="project" value="InterPro"/>
</dbReference>
<dbReference type="GO" id="GO:0000127">
    <property type="term" value="C:transcription factor TFIIIC complex"/>
    <property type="evidence" value="ECO:0007669"/>
    <property type="project" value="InterPro"/>
</dbReference>
<dbReference type="InterPro" id="IPR007309">
    <property type="entry name" value="TFIIIC_Bblock-bd"/>
</dbReference>
<sequence>MKVLTPNELVERICEEIAYAGGSLTSGPFWDVVSEITDNLDNRLRSFVLRCFGTYQDTSIMRHGKLLAADDFDEQTIGSEDLTFSISEDRLFLFLTGYKKKECSVGGLAFELLLEIAKTKEQGINTMDLARKTSQDPRSITGRIKKLGNLVSGVQTIYKGHVVKHLRFHRFGVREDSNKGYASMKDSLQSIVEVVKNSKNGVRQVIDLKREFKFDKDKRLSKAFIAAISSLDAAGYLKKVLVISPSNPAIKIRCVKFLKDYEPEERPLNESEDDSDIDEENEESPGNDDGAGEDEENYSLLNAENASQLLQSKNLLVEDDMNTELKRFLLNRFYPLQNQTFGLVDKEGTAGLSSMQGVNMLTGNDYKRSFTKCSEYYIDTVGKEKEDSEGFGLVKVYDFEGKRKFYRLFTKPNFKLLTSAATRDEDSGFRPLKPQHRSLKELNNDNFFPLSNTLRFMHSSDGDVFFWNGELKAPANENAAPRGRKRKQAKVGELQHDEASKKVKSRESALPAEGVVKSQKEPLQDLLSTAHFTESDAGVSVTDEDNGDRGRATLSIGGFSANSLKSLHRQRAILGTIKKLGGVTIFRDQFFEEVTKLMGSKTTLDKKTIKGDIELLKAVKKIGSDIDKRTGRKVIYLPNTTSKAISTYLNNEKDNKKSYFNDVIEGTDIYFFDSDQRERFLSGTKSAERIKNFDKKAKSGKPAQSVTRRSEKKAEKSSTKVVSSLRDSTAERQSLVQSNMAQQASKEKADRQSYNVGTKVGLRVLVMSVVLTELVKGEIAWNLVTKLFPNNSLSNLEKQWTLRRIKMGLGGLKALKMKWRKILVNAMKEERTTMEDIESLDLPKLISLWQGAEQKLPERPTELLRNYEENFKKSTFIKDAASLVGTTSLDLSSMIQRESTLLRKCYTYELGKIKRTSGEEENIKTIVRSALLDKNSAAVADIEALKDFDVKDVDRIILDMAKDKQLTFMASSKLQLSDGFAELLKKKGEFENLEKAATYIKQLQVVLRGKQGIVLKEELVNHAAIVYVDMLQSKTISINPVPVSSHELPMHYTTRKYGFDALMPPLIVSCRKPVDQKNVLSSRIPLGKPCSRLWINGDGALRGEIWKQLVSLVLNEVFFNPGVSTDAVATRNARLISPREVEEVVSWCFESKLIVPTKLRGLIATSTWYAAF</sequence>
<keyword evidence="11" id="KW-1185">Reference proteome</keyword>
<feature type="domain" description="Transcription factor tau 138 kDa subunit extended winged helix" evidence="9">
    <location>
        <begin position="563"/>
        <end position="653"/>
    </location>
</feature>
<dbReference type="GO" id="GO:0003677">
    <property type="term" value="F:DNA binding"/>
    <property type="evidence" value="ECO:0007669"/>
    <property type="project" value="UniProtKB-KW"/>
</dbReference>
<evidence type="ECO:0000256" key="1">
    <source>
        <dbReference type="ARBA" id="ARBA00004123"/>
    </source>
</evidence>
<organism evidence="10 11">
    <name type="scientific">Lachancea meyersii CBS 8951</name>
    <dbReference type="NCBI Taxonomy" id="1266667"/>
    <lineage>
        <taxon>Eukaryota</taxon>
        <taxon>Fungi</taxon>
        <taxon>Dikarya</taxon>
        <taxon>Ascomycota</taxon>
        <taxon>Saccharomycotina</taxon>
        <taxon>Saccharomycetes</taxon>
        <taxon>Saccharomycetales</taxon>
        <taxon>Saccharomycetaceae</taxon>
        <taxon>Lachancea</taxon>
    </lineage>
</organism>
<dbReference type="Proteomes" id="UP000191144">
    <property type="component" value="Chromosome H"/>
</dbReference>
<evidence type="ECO:0000256" key="2">
    <source>
        <dbReference type="ARBA" id="ARBA00022553"/>
    </source>
</evidence>
<keyword evidence="3" id="KW-0238">DNA-binding</keyword>
<feature type="domain" description="B-block binding subunit of TFIIIC" evidence="7">
    <location>
        <begin position="107"/>
        <end position="171"/>
    </location>
</feature>
<dbReference type="Pfam" id="PF20222">
    <property type="entry name" value="DUF6581"/>
    <property type="match status" value="1"/>
</dbReference>
<evidence type="ECO:0000256" key="3">
    <source>
        <dbReference type="ARBA" id="ARBA00023125"/>
    </source>
</evidence>
<dbReference type="OrthoDB" id="68020at2759"/>
<dbReference type="GO" id="GO:0042791">
    <property type="term" value="P:5S class rRNA transcription by RNA polymerase III"/>
    <property type="evidence" value="ECO:0007669"/>
    <property type="project" value="TreeGrafter"/>
</dbReference>
<evidence type="ECO:0000259" key="7">
    <source>
        <dbReference type="Pfam" id="PF04182"/>
    </source>
</evidence>
<keyword evidence="5" id="KW-0539">Nucleus</keyword>
<evidence type="ECO:0000313" key="11">
    <source>
        <dbReference type="Proteomes" id="UP000191144"/>
    </source>
</evidence>
<name>A0A1G4KE42_9SACH</name>
<dbReference type="AlphaFoldDB" id="A0A1G4KE42"/>
<feature type="region of interest" description="Disordered" evidence="6">
    <location>
        <begin position="695"/>
        <end position="723"/>
    </location>
</feature>
<evidence type="ECO:0000256" key="4">
    <source>
        <dbReference type="ARBA" id="ARBA00023163"/>
    </source>
</evidence>
<keyword evidence="2" id="KW-0597">Phosphoprotein</keyword>
<dbReference type="PANTHER" id="PTHR15180:SF1">
    <property type="entry name" value="GENERAL TRANSCRIPTION FACTOR 3C POLYPEPTIDE 1"/>
    <property type="match status" value="1"/>
</dbReference>
<dbReference type="InterPro" id="IPR035625">
    <property type="entry name" value="Tfc3-like_eWH"/>
</dbReference>
<dbReference type="InterPro" id="IPR046488">
    <property type="entry name" value="Sfc3/Tfc3_C"/>
</dbReference>
<keyword evidence="4" id="KW-0804">Transcription</keyword>
<dbReference type="Pfam" id="PF21552">
    <property type="entry name" value="WHD_TFC3"/>
    <property type="match status" value="1"/>
</dbReference>